<accession>A0ABY4WPM5</accession>
<evidence type="ECO:0000259" key="5">
    <source>
        <dbReference type="Pfam" id="PF00205"/>
    </source>
</evidence>
<dbReference type="InterPro" id="IPR011766">
    <property type="entry name" value="TPP_enzyme_TPP-bd"/>
</dbReference>
<evidence type="ECO:0000313" key="8">
    <source>
        <dbReference type="EMBL" id="USG66596.1"/>
    </source>
</evidence>
<dbReference type="InterPro" id="IPR012001">
    <property type="entry name" value="Thiamin_PyroP_enz_TPP-bd_dom"/>
</dbReference>
<dbReference type="InterPro" id="IPR045229">
    <property type="entry name" value="TPP_enz"/>
</dbReference>
<dbReference type="PROSITE" id="PS00187">
    <property type="entry name" value="TPP_ENZYMES"/>
    <property type="match status" value="1"/>
</dbReference>
<proteinExistence type="inferred from homology"/>
<dbReference type="Pfam" id="PF00205">
    <property type="entry name" value="TPP_enzyme_M"/>
    <property type="match status" value="1"/>
</dbReference>
<dbReference type="InterPro" id="IPR029061">
    <property type="entry name" value="THDP-binding"/>
</dbReference>
<dbReference type="InterPro" id="IPR000399">
    <property type="entry name" value="TPP-bd_CS"/>
</dbReference>
<keyword evidence="9" id="KW-1185">Reference proteome</keyword>
<evidence type="ECO:0000256" key="3">
    <source>
        <dbReference type="ARBA" id="ARBA00023052"/>
    </source>
</evidence>
<organism evidence="8 9">
    <name type="scientific">Brevibacillus ruminantium</name>
    <dbReference type="NCBI Taxonomy" id="2950604"/>
    <lineage>
        <taxon>Bacteria</taxon>
        <taxon>Bacillati</taxon>
        <taxon>Bacillota</taxon>
        <taxon>Bacilli</taxon>
        <taxon>Bacillales</taxon>
        <taxon>Paenibacillaceae</taxon>
        <taxon>Brevibacillus</taxon>
    </lineage>
</organism>
<dbReference type="PANTHER" id="PTHR18968">
    <property type="entry name" value="THIAMINE PYROPHOSPHATE ENZYMES"/>
    <property type="match status" value="1"/>
</dbReference>
<feature type="domain" description="Thiamine pyrophosphate enzyme central" evidence="5">
    <location>
        <begin position="194"/>
        <end position="324"/>
    </location>
</feature>
<feature type="domain" description="Thiamine pyrophosphate enzyme N-terminal TPP-binding" evidence="7">
    <location>
        <begin position="6"/>
        <end position="120"/>
    </location>
</feature>
<evidence type="ECO:0000256" key="1">
    <source>
        <dbReference type="ARBA" id="ARBA00001964"/>
    </source>
</evidence>
<evidence type="ECO:0000313" key="9">
    <source>
        <dbReference type="Proteomes" id="UP001056500"/>
    </source>
</evidence>
<dbReference type="InterPro" id="IPR012000">
    <property type="entry name" value="Thiamin_PyroP_enz_cen_dom"/>
</dbReference>
<keyword evidence="3 4" id="KW-0786">Thiamine pyrophosphate</keyword>
<dbReference type="CDD" id="cd00568">
    <property type="entry name" value="TPP_enzymes"/>
    <property type="match status" value="1"/>
</dbReference>
<dbReference type="SUPFAM" id="SSF52467">
    <property type="entry name" value="DHS-like NAD/FAD-binding domain"/>
    <property type="match status" value="1"/>
</dbReference>
<dbReference type="EMBL" id="CP098755">
    <property type="protein sequence ID" value="USG66596.1"/>
    <property type="molecule type" value="Genomic_DNA"/>
</dbReference>
<name>A0ABY4WPM5_9BACL</name>
<dbReference type="Gene3D" id="3.40.50.970">
    <property type="match status" value="2"/>
</dbReference>
<dbReference type="PANTHER" id="PTHR18968:SF13">
    <property type="entry name" value="ACETOLACTATE SYNTHASE CATALYTIC SUBUNIT, MITOCHONDRIAL"/>
    <property type="match status" value="1"/>
</dbReference>
<gene>
    <name evidence="8" type="ORF">NDK47_04655</name>
</gene>
<dbReference type="InterPro" id="IPR029035">
    <property type="entry name" value="DHS-like_NAD/FAD-binding_dom"/>
</dbReference>
<protein>
    <submittedName>
        <fullName evidence="8">Thiamine pyrophosphate-binding protein</fullName>
    </submittedName>
</protein>
<dbReference type="Pfam" id="PF02775">
    <property type="entry name" value="TPP_enzyme_C"/>
    <property type="match status" value="1"/>
</dbReference>
<dbReference type="RefSeq" id="WP_251873704.1">
    <property type="nucleotide sequence ID" value="NZ_CP098755.1"/>
</dbReference>
<sequence length="560" mass="62160">MSQISVYEGIAKGLKAFGTEVVFGLPNDELLLMHAIENQDIEFMVTKDQRNAVFMATGYALAAQKLGVCVVGKGPAVSNTITGLLEAHAQSCPLLILSSGTSTGSYGKKKAFQEADQMALVSPLVKWSHRLESKESLGWVLRKAVFLATQGTPGPVYIEIPENIGSQQLSGDFPDFSPLTISKTMPDPLSFRFACEKISHAAKPILLLGGGCKWMERRGVLEMWAEQLGALVLVTASGRGSFHEEHPLYGGLAGLYVHRRVKTLLQEADLVITLGSKLEETALFGWEEQLQTKEIIQVNINEEHFHLDYPSLCLIGDVECVVNEMLAHTKNRAPHLEWVREIEQCKQAMLLDKAESKHGESRLRVADLLKELQACLPANSIYVHENGLQDMWSYFFPYLGLAQEQNAYVPSEQTSLGFGACAAIGVAKAKPLQPVVAFVGDGAFNLFRSDLSTALAYEMPLIYVVLQNGGYGWLDFQHVNTGRKEGSRFLHPHFSCTESRHPKLTVIPLHKREECKQVIEQAWREYERKQVVVIEAMVSVDDVPEPLTKLHGDFPVKELM</sequence>
<reference evidence="8" key="1">
    <citation type="submission" date="2022-06" db="EMBL/GenBank/DDBJ databases">
        <title>Genome sequencing of Brevibacillus sp. BB3-R1.</title>
        <authorList>
            <person name="Heo J."/>
            <person name="Lee D."/>
            <person name="Won M."/>
            <person name="Han B.-H."/>
            <person name="Hong S.-B."/>
            <person name="Kwon S.-W."/>
        </authorList>
    </citation>
    <scope>NUCLEOTIDE SEQUENCE</scope>
    <source>
        <strain evidence="8">BB3-R1</strain>
    </source>
</reference>
<feature type="domain" description="Thiamine pyrophosphate enzyme TPP-binding" evidence="6">
    <location>
        <begin position="399"/>
        <end position="535"/>
    </location>
</feature>
<evidence type="ECO:0000259" key="7">
    <source>
        <dbReference type="Pfam" id="PF02776"/>
    </source>
</evidence>
<dbReference type="Pfam" id="PF02776">
    <property type="entry name" value="TPP_enzyme_N"/>
    <property type="match status" value="1"/>
</dbReference>
<dbReference type="Proteomes" id="UP001056500">
    <property type="component" value="Chromosome"/>
</dbReference>
<comment type="cofactor">
    <cofactor evidence="1">
        <name>thiamine diphosphate</name>
        <dbReference type="ChEBI" id="CHEBI:58937"/>
    </cofactor>
</comment>
<dbReference type="Gene3D" id="3.40.50.1220">
    <property type="entry name" value="TPP-binding domain"/>
    <property type="match status" value="1"/>
</dbReference>
<comment type="similarity">
    <text evidence="2 4">Belongs to the TPP enzyme family.</text>
</comment>
<dbReference type="CDD" id="cd07035">
    <property type="entry name" value="TPP_PYR_POX_like"/>
    <property type="match status" value="1"/>
</dbReference>
<dbReference type="SUPFAM" id="SSF52518">
    <property type="entry name" value="Thiamin diphosphate-binding fold (THDP-binding)"/>
    <property type="match status" value="2"/>
</dbReference>
<evidence type="ECO:0000256" key="2">
    <source>
        <dbReference type="ARBA" id="ARBA00007812"/>
    </source>
</evidence>
<evidence type="ECO:0000256" key="4">
    <source>
        <dbReference type="RuleBase" id="RU362132"/>
    </source>
</evidence>
<evidence type="ECO:0000259" key="6">
    <source>
        <dbReference type="Pfam" id="PF02775"/>
    </source>
</evidence>